<keyword evidence="4" id="KW-1185">Reference proteome</keyword>
<feature type="compositionally biased region" description="Low complexity" evidence="2">
    <location>
        <begin position="20"/>
        <end position="33"/>
    </location>
</feature>
<sequence>MNESEKTGATARESSARSFLEPLTREPLLPRPTSTKHDWIASALRDEQVQRHANVQTWSALCDREAHELSHEVQRFERELTRALHTTEHLGSPNVFRTAVCFDVLHKISAKFKRFEQVVAMVRKETECAVYLPKRNATPDDGATAIEASFERKAYFTELGEVLAEKQSLERELTHLDDLYAFMQKQLRNNEQMVDRLAQRWARVVMKQTLVDWRKIIIRKKYTRVLLEKTSGRWSKQRLQRLFRRWAAHAGAEKIRKTKQQLAHYQDHRHDFQDLVVKLEQQIESAKQESRTNREHVDFAKRQLLSLDDLLRQLELRIRQSNERKLQSVVNQWGALCFTLVDCEVTYLQNMLDAVNMAQYVDVTMLVRKGEELSELLNLPSDVLVLRWINFQLSQCPTFDYYVGAPLSPSTGAGGFIQNFTSDMHRNYVLRHILKRILTLNEAEKVPPSLRRASTFVSRREGGAAPPDPPHVLRPKILAPFANREELRVALSETLDPACPSFLIDQVVAGDPTQAMGDLVFCLFSFLVCEHPHLQASTVATSVTSASHSSRQVPVLSTDASLCPWHDAQVALDEARAVWERVREQWTELQTPFEVQETTKTKPDVTSPPQLLVKANIALQNAVNMVQYACSKRSVVMKTWGCVQRKIQQDALRLLLHRGRNEPPMVLLDRRVWREKYMLTTLHIPKLVAQFAHIDADQTRRHLYVNSTAKGALEAELQDVELVLEEHYEALRLVYRYYASIDGNRQGRGHSQHQVDDPNDGEDEEGRFFQKIAMSMSLLEFHTFLKDCRFFGTKQPFPYEFIQQAFAHVNVEVAAGTDAAMLAPPGQVGSGDRGGRDSISPDDGVGVSNSEDNSSSNPSDEMTPAEFIEVIVHLARSKYVTLVASSKTTDASTRILAQRVRKCIEELILPHAMQEQCEHVNGFRSQLLAPECRNVFTKHQKKLVALYMRFANTAGDSNSNAVESLRPIEVAKGGGVARKMLSVTGLVALCRHFELLREHFFNLDDIHHMLAEILQLERESIRIHGDPSDAAAPPAVAQPEQAHESDDEELFMTYAEYVEALAAIACYLRPDAFVPLATKLDEFCLEQLQFGLSA</sequence>
<feature type="region of interest" description="Disordered" evidence="2">
    <location>
        <begin position="1"/>
        <end position="34"/>
    </location>
</feature>
<evidence type="ECO:0000313" key="3">
    <source>
        <dbReference type="EnsemblProtists" id="PYU1_T013417"/>
    </source>
</evidence>
<dbReference type="eggNOG" id="ENOG502QTR9">
    <property type="taxonomic scope" value="Eukaryota"/>
</dbReference>
<evidence type="ECO:0008006" key="5">
    <source>
        <dbReference type="Google" id="ProtNLM"/>
    </source>
</evidence>
<feature type="region of interest" description="Disordered" evidence="2">
    <location>
        <begin position="824"/>
        <end position="862"/>
    </location>
</feature>
<reference evidence="4" key="2">
    <citation type="submission" date="2010-04" db="EMBL/GenBank/DDBJ databases">
        <authorList>
            <person name="Buell R."/>
            <person name="Hamilton J."/>
            <person name="Hostetler J."/>
        </authorList>
    </citation>
    <scope>NUCLEOTIDE SEQUENCE [LARGE SCALE GENOMIC DNA]</scope>
    <source>
        <strain evidence="4">DAOM:BR144</strain>
    </source>
</reference>
<dbReference type="HOGENOM" id="CLU_315118_0_0_1"/>
<evidence type="ECO:0000313" key="4">
    <source>
        <dbReference type="Proteomes" id="UP000019132"/>
    </source>
</evidence>
<reference evidence="4" key="1">
    <citation type="journal article" date="2010" name="Genome Biol.">
        <title>Genome sequence of the necrotrophic plant pathogen Pythium ultimum reveals original pathogenicity mechanisms and effector repertoire.</title>
        <authorList>
            <person name="Levesque C.A."/>
            <person name="Brouwer H."/>
            <person name="Cano L."/>
            <person name="Hamilton J.P."/>
            <person name="Holt C."/>
            <person name="Huitema E."/>
            <person name="Raffaele S."/>
            <person name="Robideau G.P."/>
            <person name="Thines M."/>
            <person name="Win J."/>
            <person name="Zerillo M.M."/>
            <person name="Beakes G.W."/>
            <person name="Boore J.L."/>
            <person name="Busam D."/>
            <person name="Dumas B."/>
            <person name="Ferriera S."/>
            <person name="Fuerstenberg S.I."/>
            <person name="Gachon C.M."/>
            <person name="Gaulin E."/>
            <person name="Govers F."/>
            <person name="Grenville-Briggs L."/>
            <person name="Horner N."/>
            <person name="Hostetler J."/>
            <person name="Jiang R.H."/>
            <person name="Johnson J."/>
            <person name="Krajaejun T."/>
            <person name="Lin H."/>
            <person name="Meijer H.J."/>
            <person name="Moore B."/>
            <person name="Morris P."/>
            <person name="Phuntmart V."/>
            <person name="Puiu D."/>
            <person name="Shetty J."/>
            <person name="Stajich J.E."/>
            <person name="Tripathy S."/>
            <person name="Wawra S."/>
            <person name="van West P."/>
            <person name="Whitty B.R."/>
            <person name="Coutinho P.M."/>
            <person name="Henrissat B."/>
            <person name="Martin F."/>
            <person name="Thomas P.D."/>
            <person name="Tyler B.M."/>
            <person name="De Vries R.P."/>
            <person name="Kamoun S."/>
            <person name="Yandell M."/>
            <person name="Tisserat N."/>
            <person name="Buell C.R."/>
        </authorList>
    </citation>
    <scope>NUCLEOTIDE SEQUENCE</scope>
    <source>
        <strain evidence="4">DAOM:BR144</strain>
    </source>
</reference>
<name>K3X868_GLOUD</name>
<proteinExistence type="predicted"/>
<evidence type="ECO:0000256" key="1">
    <source>
        <dbReference type="SAM" id="Coils"/>
    </source>
</evidence>
<feature type="compositionally biased region" description="Low complexity" evidence="2">
    <location>
        <begin position="837"/>
        <end position="861"/>
    </location>
</feature>
<dbReference type="InParanoid" id="K3X868"/>
<dbReference type="AlphaFoldDB" id="K3X868"/>
<evidence type="ECO:0000256" key="2">
    <source>
        <dbReference type="SAM" id="MobiDB-lite"/>
    </source>
</evidence>
<dbReference type="OMA" id="ECEQSVY"/>
<protein>
    <recommendedName>
        <fullName evidence="5">Calponin-homology (CH) domain-containing protein</fullName>
    </recommendedName>
</protein>
<accession>K3X868</accession>
<dbReference type="Proteomes" id="UP000019132">
    <property type="component" value="Unassembled WGS sequence"/>
</dbReference>
<reference evidence="3" key="3">
    <citation type="submission" date="2015-02" db="UniProtKB">
        <authorList>
            <consortium name="EnsemblProtists"/>
        </authorList>
    </citation>
    <scope>IDENTIFICATION</scope>
    <source>
        <strain evidence="3">DAOM BR144</strain>
    </source>
</reference>
<feature type="region of interest" description="Disordered" evidence="2">
    <location>
        <begin position="745"/>
        <end position="764"/>
    </location>
</feature>
<feature type="coiled-coil region" evidence="1">
    <location>
        <begin position="159"/>
        <end position="200"/>
    </location>
</feature>
<feature type="coiled-coil region" evidence="1">
    <location>
        <begin position="269"/>
        <end position="324"/>
    </location>
</feature>
<dbReference type="VEuPathDB" id="FungiDB:PYU1_G013388"/>
<dbReference type="EMBL" id="GL376609">
    <property type="status" value="NOT_ANNOTATED_CDS"/>
    <property type="molecule type" value="Genomic_DNA"/>
</dbReference>
<dbReference type="EnsemblProtists" id="PYU1_T013417">
    <property type="protein sequence ID" value="PYU1_T013417"/>
    <property type="gene ID" value="PYU1_G013388"/>
</dbReference>
<organism evidence="3 4">
    <name type="scientific">Globisporangium ultimum (strain ATCC 200006 / CBS 805.95 / DAOM BR144)</name>
    <name type="common">Pythium ultimum</name>
    <dbReference type="NCBI Taxonomy" id="431595"/>
    <lineage>
        <taxon>Eukaryota</taxon>
        <taxon>Sar</taxon>
        <taxon>Stramenopiles</taxon>
        <taxon>Oomycota</taxon>
        <taxon>Peronosporomycetes</taxon>
        <taxon>Pythiales</taxon>
        <taxon>Pythiaceae</taxon>
        <taxon>Globisporangium</taxon>
    </lineage>
</organism>
<keyword evidence="1" id="KW-0175">Coiled coil</keyword>